<sequence>MSLLKLSMAWYQLSIIFLAPPQNFWCAQPRSWKGTEKEWRDMCSPKIEEHPCLIFDPDILISVPEIDRYQIPLVRCKEFVYDTTVFTRTIISDWGLVCSKHWLVHVCILFVLIKRGPLLAGIVVQCVASYATCVAPGYWTFLIIWFALAVASGGIGIISFVLCMEIVGGKWRTVIPIVYQLPFGLGSSAMAFLAYFLRDWRHLEFALATISSSYVVYYSLIDESPQWLLATGQAQRAYEILERAARQNKREEYFEKYKHIIAVSGNKKQKAPRFCTGLSFYTFSQYLGLIGSNIFLTVSFSGLISIPGGLICIYVILKVGRKTTVGTFQVVTTACFIILLVIPKDSSDNDWARLLVAGIGFAGLAGSVPALYLYSGELFPTRVRNVGVGGVTTFARVASMVAPIVVGLDEVMADLPLILLAVISLLQLVMLFPLPETRNQLLSN</sequence>
<dbReference type="PANTHER" id="PTHR24064">
    <property type="entry name" value="SOLUTE CARRIER FAMILY 22 MEMBER"/>
    <property type="match status" value="1"/>
</dbReference>
<evidence type="ECO:0000256" key="4">
    <source>
        <dbReference type="ARBA" id="ARBA00023136"/>
    </source>
</evidence>
<evidence type="ECO:0000256" key="1">
    <source>
        <dbReference type="ARBA" id="ARBA00004141"/>
    </source>
</evidence>
<organism evidence="7 8">
    <name type="scientific">Leptidea sinapis</name>
    <dbReference type="NCBI Taxonomy" id="189913"/>
    <lineage>
        <taxon>Eukaryota</taxon>
        <taxon>Metazoa</taxon>
        <taxon>Ecdysozoa</taxon>
        <taxon>Arthropoda</taxon>
        <taxon>Hexapoda</taxon>
        <taxon>Insecta</taxon>
        <taxon>Pterygota</taxon>
        <taxon>Neoptera</taxon>
        <taxon>Endopterygota</taxon>
        <taxon>Lepidoptera</taxon>
        <taxon>Glossata</taxon>
        <taxon>Ditrysia</taxon>
        <taxon>Papilionoidea</taxon>
        <taxon>Pieridae</taxon>
        <taxon>Dismorphiinae</taxon>
        <taxon>Leptidea</taxon>
    </lineage>
</organism>
<feature type="transmembrane region" description="Helical" evidence="5">
    <location>
        <begin position="174"/>
        <end position="196"/>
    </location>
</feature>
<dbReference type="Pfam" id="PF00083">
    <property type="entry name" value="Sugar_tr"/>
    <property type="match status" value="1"/>
</dbReference>
<feature type="transmembrane region" description="Helical" evidence="5">
    <location>
        <begin position="324"/>
        <end position="342"/>
    </location>
</feature>
<dbReference type="EMBL" id="FZQP02004778">
    <property type="protein sequence ID" value="VVD00508.1"/>
    <property type="molecule type" value="Genomic_DNA"/>
</dbReference>
<evidence type="ECO:0000256" key="2">
    <source>
        <dbReference type="ARBA" id="ARBA00022692"/>
    </source>
</evidence>
<dbReference type="AlphaFoldDB" id="A0A5E4QQ95"/>
<dbReference type="InterPro" id="IPR036259">
    <property type="entry name" value="MFS_trans_sf"/>
</dbReference>
<evidence type="ECO:0000256" key="3">
    <source>
        <dbReference type="ARBA" id="ARBA00022989"/>
    </source>
</evidence>
<proteinExistence type="predicted"/>
<keyword evidence="8" id="KW-1185">Reference proteome</keyword>
<dbReference type="SUPFAM" id="SSF103473">
    <property type="entry name" value="MFS general substrate transporter"/>
    <property type="match status" value="1"/>
</dbReference>
<keyword evidence="6" id="KW-0732">Signal</keyword>
<accession>A0A5E4QQ95</accession>
<evidence type="ECO:0008006" key="9">
    <source>
        <dbReference type="Google" id="ProtNLM"/>
    </source>
</evidence>
<evidence type="ECO:0000256" key="6">
    <source>
        <dbReference type="SAM" id="SignalP"/>
    </source>
</evidence>
<dbReference type="GO" id="GO:0022857">
    <property type="term" value="F:transmembrane transporter activity"/>
    <property type="evidence" value="ECO:0007669"/>
    <property type="project" value="InterPro"/>
</dbReference>
<keyword evidence="3 5" id="KW-1133">Transmembrane helix</keyword>
<dbReference type="Proteomes" id="UP000324832">
    <property type="component" value="Unassembled WGS sequence"/>
</dbReference>
<feature type="transmembrane region" description="Helical" evidence="5">
    <location>
        <begin position="417"/>
        <end position="434"/>
    </location>
</feature>
<keyword evidence="2 5" id="KW-0812">Transmembrane</keyword>
<dbReference type="GO" id="GO:0016020">
    <property type="term" value="C:membrane"/>
    <property type="evidence" value="ECO:0007669"/>
    <property type="project" value="UniProtKB-SubCell"/>
</dbReference>
<name>A0A5E4QQ95_9NEOP</name>
<reference evidence="7 8" key="1">
    <citation type="submission" date="2017-07" db="EMBL/GenBank/DDBJ databases">
        <authorList>
            <person name="Talla V."/>
            <person name="Backstrom N."/>
        </authorList>
    </citation>
    <scope>NUCLEOTIDE SEQUENCE [LARGE SCALE GENOMIC DNA]</scope>
</reference>
<feature type="transmembrane region" description="Helical" evidence="5">
    <location>
        <begin position="139"/>
        <end position="162"/>
    </location>
</feature>
<evidence type="ECO:0000256" key="5">
    <source>
        <dbReference type="SAM" id="Phobius"/>
    </source>
</evidence>
<feature type="transmembrane region" description="Helical" evidence="5">
    <location>
        <begin position="294"/>
        <end position="317"/>
    </location>
</feature>
<evidence type="ECO:0000313" key="8">
    <source>
        <dbReference type="Proteomes" id="UP000324832"/>
    </source>
</evidence>
<feature type="signal peptide" evidence="6">
    <location>
        <begin position="1"/>
        <end position="26"/>
    </location>
</feature>
<dbReference type="Gene3D" id="1.20.1250.20">
    <property type="entry name" value="MFS general substrate transporter like domains"/>
    <property type="match status" value="1"/>
</dbReference>
<evidence type="ECO:0000313" key="7">
    <source>
        <dbReference type="EMBL" id="VVD00508.1"/>
    </source>
</evidence>
<dbReference type="InterPro" id="IPR005828">
    <property type="entry name" value="MFS_sugar_transport-like"/>
</dbReference>
<keyword evidence="4 5" id="KW-0472">Membrane</keyword>
<comment type="subcellular location">
    <subcellularLocation>
        <location evidence="1">Membrane</location>
        <topology evidence="1">Multi-pass membrane protein</topology>
    </subcellularLocation>
</comment>
<feature type="transmembrane region" description="Helical" evidence="5">
    <location>
        <begin position="102"/>
        <end position="127"/>
    </location>
</feature>
<feature type="transmembrane region" description="Helical" evidence="5">
    <location>
        <begin position="386"/>
        <end position="405"/>
    </location>
</feature>
<protein>
    <recommendedName>
        <fullName evidence="9">Major facilitator superfamily (MFS) profile domain-containing protein</fullName>
    </recommendedName>
</protein>
<feature type="chain" id="PRO_5022840952" description="Major facilitator superfamily (MFS) profile domain-containing protein" evidence="6">
    <location>
        <begin position="27"/>
        <end position="444"/>
    </location>
</feature>
<gene>
    <name evidence="7" type="ORF">LSINAPIS_LOCUS11127</name>
</gene>
<feature type="transmembrane region" description="Helical" evidence="5">
    <location>
        <begin position="354"/>
        <end position="374"/>
    </location>
</feature>